<protein>
    <submittedName>
        <fullName evidence="2">Uncharacterized protein</fullName>
    </submittedName>
</protein>
<evidence type="ECO:0000313" key="5">
    <source>
        <dbReference type="Proteomes" id="UP000325296"/>
    </source>
</evidence>
<reference evidence="2 5" key="2">
    <citation type="submission" date="2019-09" db="EMBL/GenBank/DDBJ databases">
        <title>Draft genome sequence of Pseudomonas brenneri CCUG 51514(T).</title>
        <authorList>
            <person name="Tunovic T."/>
            <person name="Pineiro-Iglesias B."/>
            <person name="Unosson C."/>
            <person name="Inganas E."/>
            <person name="Ohlen M."/>
            <person name="Cardew S."/>
            <person name="Jensie-Markopoulos S."/>
            <person name="Salva-Serra F."/>
            <person name="Jaen-Luchoro D."/>
            <person name="Svensson-Stadler L."/>
            <person name="Chun J."/>
            <person name="Moore E."/>
        </authorList>
    </citation>
    <scope>NUCLEOTIDE SEQUENCE [LARGE SCALE GENOMIC DNA]</scope>
    <source>
        <strain evidence="2 5">CCUG 51514</strain>
    </source>
</reference>
<feature type="transmembrane region" description="Helical" evidence="1">
    <location>
        <begin position="79"/>
        <end position="99"/>
    </location>
</feature>
<name>A0A5B2UPW8_9PSED</name>
<evidence type="ECO:0000313" key="3">
    <source>
        <dbReference type="EMBL" id="SDU86192.1"/>
    </source>
</evidence>
<dbReference type="RefSeq" id="WP_090290705.1">
    <property type="nucleotide sequence ID" value="NZ_BMNU01000006.1"/>
</dbReference>
<proteinExistence type="predicted"/>
<feature type="transmembrane region" description="Helical" evidence="1">
    <location>
        <begin position="159"/>
        <end position="188"/>
    </location>
</feature>
<dbReference type="AlphaFoldDB" id="A0A5B2UPW8"/>
<keyword evidence="1" id="KW-1133">Transmembrane helix</keyword>
<feature type="transmembrane region" description="Helical" evidence="1">
    <location>
        <begin position="120"/>
        <end position="139"/>
    </location>
</feature>
<sequence>MSKKISRQLSFRGTWGPINIGLVVYMSLGYCVRYFSEFVFVISNESEFIRSLTNTIPALQMVDRVAQLTGGNPAPMKMLVAYAIVGSLILAVWCVFWSLQKDILHEMAFRFESDRPSNRRLLMLVLVIVVLYVACLHVMNMERVNVSRQDVSWFSRSLSSATVIMLLNGGAAAICVMVAPILYVVFFVKPKFTS</sequence>
<feature type="transmembrane region" description="Helical" evidence="1">
    <location>
        <begin position="20"/>
        <end position="42"/>
    </location>
</feature>
<evidence type="ECO:0000313" key="2">
    <source>
        <dbReference type="EMBL" id="KAA2228588.1"/>
    </source>
</evidence>
<evidence type="ECO:0000256" key="1">
    <source>
        <dbReference type="SAM" id="Phobius"/>
    </source>
</evidence>
<keyword evidence="4" id="KW-1185">Reference proteome</keyword>
<organism evidence="2 5">
    <name type="scientific">Pseudomonas brenneri</name>
    <dbReference type="NCBI Taxonomy" id="129817"/>
    <lineage>
        <taxon>Bacteria</taxon>
        <taxon>Pseudomonadati</taxon>
        <taxon>Pseudomonadota</taxon>
        <taxon>Gammaproteobacteria</taxon>
        <taxon>Pseudomonadales</taxon>
        <taxon>Pseudomonadaceae</taxon>
        <taxon>Pseudomonas</taxon>
    </lineage>
</organism>
<dbReference type="Proteomes" id="UP000325296">
    <property type="component" value="Unassembled WGS sequence"/>
</dbReference>
<evidence type="ECO:0000313" key="4">
    <source>
        <dbReference type="Proteomes" id="UP000199620"/>
    </source>
</evidence>
<dbReference type="Proteomes" id="UP000199620">
    <property type="component" value="Chromosome I"/>
</dbReference>
<accession>A0A5B2UPW8</accession>
<keyword evidence="1" id="KW-0472">Membrane</keyword>
<dbReference type="EMBL" id="VUOL01000010">
    <property type="protein sequence ID" value="KAA2228588.1"/>
    <property type="molecule type" value="Genomic_DNA"/>
</dbReference>
<dbReference type="EMBL" id="LT629800">
    <property type="protein sequence ID" value="SDU86192.1"/>
    <property type="molecule type" value="Genomic_DNA"/>
</dbReference>
<gene>
    <name evidence="2" type="ORF">F1720_18410</name>
    <name evidence="3" type="ORF">SAMN04490181_0678</name>
</gene>
<reference evidence="3 4" key="1">
    <citation type="submission" date="2016-10" db="EMBL/GenBank/DDBJ databases">
        <authorList>
            <person name="Varghese N."/>
            <person name="Submissions S."/>
        </authorList>
    </citation>
    <scope>NUCLEOTIDE SEQUENCE [LARGE SCALE GENOMIC DNA]</scope>
    <source>
        <strain evidence="3 4">BS2771</strain>
    </source>
</reference>
<keyword evidence="1" id="KW-0812">Transmembrane</keyword>